<name>A0A7Y9ZCU1_9MICO</name>
<dbReference type="Proteomes" id="UP000547973">
    <property type="component" value="Unassembled WGS sequence"/>
</dbReference>
<reference evidence="1 2" key="1">
    <citation type="submission" date="2020-07" db="EMBL/GenBank/DDBJ databases">
        <title>Sequencing the genomes of 1000 actinobacteria strains.</title>
        <authorList>
            <person name="Klenk H.-P."/>
        </authorList>
    </citation>
    <scope>NUCLEOTIDE SEQUENCE [LARGE SCALE GENOMIC DNA]</scope>
    <source>
        <strain evidence="1 2">DSM 19970</strain>
    </source>
</reference>
<proteinExistence type="predicted"/>
<dbReference type="AlphaFoldDB" id="A0A7Y9ZCU1"/>
<keyword evidence="2" id="KW-1185">Reference proteome</keyword>
<evidence type="ECO:0008006" key="3">
    <source>
        <dbReference type="Google" id="ProtNLM"/>
    </source>
</evidence>
<evidence type="ECO:0000313" key="1">
    <source>
        <dbReference type="EMBL" id="NYI42756.1"/>
    </source>
</evidence>
<organism evidence="1 2">
    <name type="scientific">Demequina lutea</name>
    <dbReference type="NCBI Taxonomy" id="431489"/>
    <lineage>
        <taxon>Bacteria</taxon>
        <taxon>Bacillati</taxon>
        <taxon>Actinomycetota</taxon>
        <taxon>Actinomycetes</taxon>
        <taxon>Micrococcales</taxon>
        <taxon>Demequinaceae</taxon>
        <taxon>Demequina</taxon>
    </lineage>
</organism>
<sequence>MHYKAKDILRAAGLALLPADDIHVAKDLAQIRAGNPLSPCLMIRGNARKGREAPIADGEHRVCASHYTDENTDIPVKIVKL</sequence>
<accession>A0A7Y9ZCU1</accession>
<gene>
    <name evidence="1" type="ORF">BKA03_002875</name>
</gene>
<comment type="caution">
    <text evidence="1">The sequence shown here is derived from an EMBL/GenBank/DDBJ whole genome shotgun (WGS) entry which is preliminary data.</text>
</comment>
<protein>
    <recommendedName>
        <fullName evidence="3">ParB/Sulfiredoxin domain-containing protein</fullName>
    </recommendedName>
</protein>
<evidence type="ECO:0000313" key="2">
    <source>
        <dbReference type="Proteomes" id="UP000547973"/>
    </source>
</evidence>
<dbReference type="EMBL" id="JACBZO010000001">
    <property type="protein sequence ID" value="NYI42756.1"/>
    <property type="molecule type" value="Genomic_DNA"/>
</dbReference>
<dbReference type="RefSeq" id="WP_238579422.1">
    <property type="nucleotide sequence ID" value="NZ_BBRC01000006.1"/>
</dbReference>